<name>A0A1W2DIP9_9BACT</name>
<feature type="DNA-binding region" description="H-T-H motif" evidence="2">
    <location>
        <begin position="40"/>
        <end position="59"/>
    </location>
</feature>
<dbReference type="Pfam" id="PF00440">
    <property type="entry name" value="TetR_N"/>
    <property type="match status" value="1"/>
</dbReference>
<dbReference type="GO" id="GO:0003677">
    <property type="term" value="F:DNA binding"/>
    <property type="evidence" value="ECO:0007669"/>
    <property type="project" value="UniProtKB-UniRule"/>
</dbReference>
<dbReference type="Gene3D" id="1.10.357.10">
    <property type="entry name" value="Tetracycline Repressor, domain 2"/>
    <property type="match status" value="1"/>
</dbReference>
<dbReference type="SUPFAM" id="SSF46689">
    <property type="entry name" value="Homeodomain-like"/>
    <property type="match status" value="1"/>
</dbReference>
<feature type="domain" description="HTH tetR-type" evidence="3">
    <location>
        <begin position="17"/>
        <end position="77"/>
    </location>
</feature>
<gene>
    <name evidence="4" type="ORF">SAMN02746065_1184</name>
</gene>
<evidence type="ECO:0000256" key="2">
    <source>
        <dbReference type="PROSITE-ProRule" id="PRU00335"/>
    </source>
</evidence>
<organism evidence="4 5">
    <name type="scientific">Desulfocicer vacuolatum DSM 3385</name>
    <dbReference type="NCBI Taxonomy" id="1121400"/>
    <lineage>
        <taxon>Bacteria</taxon>
        <taxon>Pseudomonadati</taxon>
        <taxon>Thermodesulfobacteriota</taxon>
        <taxon>Desulfobacteria</taxon>
        <taxon>Desulfobacterales</taxon>
        <taxon>Desulfobacteraceae</taxon>
        <taxon>Desulfocicer</taxon>
    </lineage>
</organism>
<dbReference type="Gene3D" id="1.10.10.60">
    <property type="entry name" value="Homeodomain-like"/>
    <property type="match status" value="1"/>
</dbReference>
<evidence type="ECO:0000259" key="3">
    <source>
        <dbReference type="PROSITE" id="PS50977"/>
    </source>
</evidence>
<evidence type="ECO:0000313" key="5">
    <source>
        <dbReference type="Proteomes" id="UP000192418"/>
    </source>
</evidence>
<dbReference type="InterPro" id="IPR001647">
    <property type="entry name" value="HTH_TetR"/>
</dbReference>
<keyword evidence="5" id="KW-1185">Reference proteome</keyword>
<dbReference type="InterPro" id="IPR050624">
    <property type="entry name" value="HTH-type_Tx_Regulator"/>
</dbReference>
<sequence length="206" mass="22957">MTSDIQKPRTPTQKRGIKTKKKIVDAAMRVFSEKGFHTTNTKEIAKEAGISIGSFYAYFKDKKSVFLEIYKGFSHSPLSDIGKIAADSGGEQTAAEKVTTLLRALFDGHGLSPDFQREVSYMRYSDSDVQALHNTIHKNLHRQVVEALEAQKESLRITDIEAAAFVILCACEEVIHNSNITDHGMDSDRLLAGLADMLARFLYKNS</sequence>
<proteinExistence type="predicted"/>
<dbReference type="RefSeq" id="WP_084070400.1">
    <property type="nucleotide sequence ID" value="NZ_FWXY01000018.1"/>
</dbReference>
<dbReference type="PRINTS" id="PR00455">
    <property type="entry name" value="HTHTETR"/>
</dbReference>
<reference evidence="4 5" key="1">
    <citation type="submission" date="2017-04" db="EMBL/GenBank/DDBJ databases">
        <authorList>
            <person name="Afonso C.L."/>
            <person name="Miller P.J."/>
            <person name="Scott M.A."/>
            <person name="Spackman E."/>
            <person name="Goraichik I."/>
            <person name="Dimitrov K.M."/>
            <person name="Suarez D.L."/>
            <person name="Swayne D.E."/>
        </authorList>
    </citation>
    <scope>NUCLEOTIDE SEQUENCE [LARGE SCALE GENOMIC DNA]</scope>
    <source>
        <strain evidence="4 5">DSM 3385</strain>
    </source>
</reference>
<dbReference type="OrthoDB" id="9793734at2"/>
<dbReference type="EMBL" id="FWXY01000018">
    <property type="protein sequence ID" value="SMC97315.1"/>
    <property type="molecule type" value="Genomic_DNA"/>
</dbReference>
<dbReference type="Proteomes" id="UP000192418">
    <property type="component" value="Unassembled WGS sequence"/>
</dbReference>
<dbReference type="Pfam" id="PF17918">
    <property type="entry name" value="TetR_C_15"/>
    <property type="match status" value="1"/>
</dbReference>
<dbReference type="STRING" id="1121400.SAMN02746065_1184"/>
<evidence type="ECO:0000256" key="1">
    <source>
        <dbReference type="ARBA" id="ARBA00023125"/>
    </source>
</evidence>
<evidence type="ECO:0000313" key="4">
    <source>
        <dbReference type="EMBL" id="SMC97315.1"/>
    </source>
</evidence>
<dbReference type="InterPro" id="IPR009057">
    <property type="entry name" value="Homeodomain-like_sf"/>
</dbReference>
<dbReference type="AlphaFoldDB" id="A0A1W2DIP9"/>
<protein>
    <submittedName>
        <fullName evidence="4">Transcriptional regulator, TetR family</fullName>
    </submittedName>
</protein>
<dbReference type="PROSITE" id="PS50977">
    <property type="entry name" value="HTH_TETR_2"/>
    <property type="match status" value="1"/>
</dbReference>
<accession>A0A1W2DIP9</accession>
<dbReference type="PANTHER" id="PTHR43479:SF11">
    <property type="entry name" value="ACREF_ENVCD OPERON REPRESSOR-RELATED"/>
    <property type="match status" value="1"/>
</dbReference>
<keyword evidence="1 2" id="KW-0238">DNA-binding</keyword>
<dbReference type="PANTHER" id="PTHR43479">
    <property type="entry name" value="ACREF/ENVCD OPERON REPRESSOR-RELATED"/>
    <property type="match status" value="1"/>
</dbReference>
<dbReference type="InterPro" id="IPR041669">
    <property type="entry name" value="TetR_C_15"/>
</dbReference>